<proteinExistence type="predicted"/>
<evidence type="ECO:0000313" key="2">
    <source>
        <dbReference type="Proteomes" id="UP000320239"/>
    </source>
</evidence>
<evidence type="ECO:0000313" key="1">
    <source>
        <dbReference type="EMBL" id="TWG12598.1"/>
    </source>
</evidence>
<reference evidence="1 2" key="1">
    <citation type="submission" date="2019-06" db="EMBL/GenBank/DDBJ databases">
        <title>Sequencing the genomes of 1000 actinobacteria strains.</title>
        <authorList>
            <person name="Klenk H.-P."/>
        </authorList>
    </citation>
    <scope>NUCLEOTIDE SEQUENCE [LARGE SCALE GENOMIC DNA]</scope>
    <source>
        <strain evidence="1 2">DSM 43866</strain>
    </source>
</reference>
<name>A0A561VLW0_ACTTI</name>
<dbReference type="RefSeq" id="WP_262384764.1">
    <property type="nucleotide sequence ID" value="NZ_BOMX01000095.1"/>
</dbReference>
<protein>
    <submittedName>
        <fullName evidence="1">Uncharacterized protein</fullName>
    </submittedName>
</protein>
<accession>A0A561VLW0</accession>
<comment type="caution">
    <text evidence="1">The sequence shown here is derived from an EMBL/GenBank/DDBJ whole genome shotgun (WGS) entry which is preliminary data.</text>
</comment>
<gene>
    <name evidence="1" type="ORF">FHX34_105465</name>
</gene>
<organism evidence="1 2">
    <name type="scientific">Actinoplanes teichomyceticus</name>
    <dbReference type="NCBI Taxonomy" id="1867"/>
    <lineage>
        <taxon>Bacteria</taxon>
        <taxon>Bacillati</taxon>
        <taxon>Actinomycetota</taxon>
        <taxon>Actinomycetes</taxon>
        <taxon>Micromonosporales</taxon>
        <taxon>Micromonosporaceae</taxon>
        <taxon>Actinoplanes</taxon>
    </lineage>
</organism>
<dbReference type="EMBL" id="VIWY01000005">
    <property type="protein sequence ID" value="TWG12598.1"/>
    <property type="molecule type" value="Genomic_DNA"/>
</dbReference>
<sequence>MEQIGWHAINMATVGVWNRRKGYRDEEFLFWDDRDFHRQIGLG</sequence>
<dbReference type="AlphaFoldDB" id="A0A561VLW0"/>
<keyword evidence="2" id="KW-1185">Reference proteome</keyword>
<dbReference type="Proteomes" id="UP000320239">
    <property type="component" value="Unassembled WGS sequence"/>
</dbReference>